<keyword evidence="3" id="KW-0808">Transferase</keyword>
<dbReference type="PIRSF" id="PIRSF000429">
    <property type="entry name" value="Ac-CoA_Ac_transf"/>
    <property type="match status" value="1"/>
</dbReference>
<evidence type="ECO:0000313" key="9">
    <source>
        <dbReference type="EMBL" id="SAK50594.1"/>
    </source>
</evidence>
<dbReference type="GO" id="GO:0006869">
    <property type="term" value="P:lipid transport"/>
    <property type="evidence" value="ECO:0007669"/>
    <property type="project" value="UniProtKB-KW"/>
</dbReference>
<feature type="domain" description="Thiolase N-terminal" evidence="7">
    <location>
        <begin position="4"/>
        <end position="213"/>
    </location>
</feature>
<evidence type="ECO:0000259" key="7">
    <source>
        <dbReference type="Pfam" id="PF00108"/>
    </source>
</evidence>
<dbReference type="PANTHER" id="PTHR42870">
    <property type="entry name" value="ACETYL-COA C-ACETYLTRANSFERASE"/>
    <property type="match status" value="1"/>
</dbReference>
<dbReference type="EC" id="2.3.1.176" evidence="1"/>
<dbReference type="Gene3D" id="3.40.47.10">
    <property type="match status" value="1"/>
</dbReference>
<keyword evidence="10" id="KW-1185">Reference proteome</keyword>
<dbReference type="Proteomes" id="UP000054596">
    <property type="component" value="Unassembled WGS sequence"/>
</dbReference>
<proteinExistence type="predicted"/>
<dbReference type="RefSeq" id="WP_086966454.1">
    <property type="nucleotide sequence ID" value="NZ_FCOJ02000007.1"/>
</dbReference>
<evidence type="ECO:0000256" key="5">
    <source>
        <dbReference type="ARBA" id="ARBA00023121"/>
    </source>
</evidence>
<evidence type="ECO:0000256" key="6">
    <source>
        <dbReference type="ARBA" id="ARBA00032316"/>
    </source>
</evidence>
<name>A0A157ZYH3_9BURK</name>
<dbReference type="InterPro" id="IPR002155">
    <property type="entry name" value="Thiolase"/>
</dbReference>
<dbReference type="InterPro" id="IPR055140">
    <property type="entry name" value="Thiolase_C_2"/>
</dbReference>
<dbReference type="SUPFAM" id="SSF53901">
    <property type="entry name" value="Thiolase-like"/>
    <property type="match status" value="1"/>
</dbReference>
<dbReference type="CDD" id="cd00829">
    <property type="entry name" value="SCP-x_thiolase"/>
    <property type="match status" value="1"/>
</dbReference>
<dbReference type="InterPro" id="IPR020616">
    <property type="entry name" value="Thiolase_N"/>
</dbReference>
<dbReference type="PANTHER" id="PTHR42870:SF1">
    <property type="entry name" value="NON-SPECIFIC LIPID-TRANSFER PROTEIN-LIKE 2"/>
    <property type="match status" value="1"/>
</dbReference>
<dbReference type="InterPro" id="IPR020613">
    <property type="entry name" value="Thiolase_CS"/>
</dbReference>
<gene>
    <name evidence="9" type="ORF">AWB82_01443</name>
</gene>
<feature type="domain" description="Thiolase C-terminal" evidence="8">
    <location>
        <begin position="242"/>
        <end position="365"/>
    </location>
</feature>
<accession>A0A157ZYH3</accession>
<evidence type="ECO:0000259" key="8">
    <source>
        <dbReference type="Pfam" id="PF22691"/>
    </source>
</evidence>
<protein>
    <recommendedName>
        <fullName evidence="1">propanoyl-CoA C-acyltransferase</fullName>
        <ecNumber evidence="1">2.3.1.176</ecNumber>
    </recommendedName>
    <alternativeName>
        <fullName evidence="6">Propanoyl-CoA C-acyltransferase</fullName>
    </alternativeName>
</protein>
<dbReference type="PROSITE" id="PS00737">
    <property type="entry name" value="THIOLASE_2"/>
    <property type="match status" value="1"/>
</dbReference>
<keyword evidence="2" id="KW-0813">Transport</keyword>
<dbReference type="STRING" id="1777143.AWB82_01443"/>
<dbReference type="AlphaFoldDB" id="A0A157ZYH3"/>
<keyword evidence="4" id="KW-0445">Lipid transport</keyword>
<dbReference type="GO" id="GO:0003988">
    <property type="term" value="F:acetyl-CoA C-acyltransferase activity"/>
    <property type="evidence" value="ECO:0007669"/>
    <property type="project" value="UniProtKB-ARBA"/>
</dbReference>
<dbReference type="Pfam" id="PF00108">
    <property type="entry name" value="Thiolase_N"/>
    <property type="match status" value="1"/>
</dbReference>
<dbReference type="EMBL" id="FCOJ02000007">
    <property type="protein sequence ID" value="SAK50594.1"/>
    <property type="molecule type" value="Genomic_DNA"/>
</dbReference>
<dbReference type="GO" id="GO:0008289">
    <property type="term" value="F:lipid binding"/>
    <property type="evidence" value="ECO:0007669"/>
    <property type="project" value="UniProtKB-KW"/>
</dbReference>
<dbReference type="OrthoDB" id="9785768at2"/>
<evidence type="ECO:0000256" key="2">
    <source>
        <dbReference type="ARBA" id="ARBA00022448"/>
    </source>
</evidence>
<evidence type="ECO:0000313" key="10">
    <source>
        <dbReference type="Proteomes" id="UP000054596"/>
    </source>
</evidence>
<reference evidence="9" key="1">
    <citation type="submission" date="2016-01" db="EMBL/GenBank/DDBJ databases">
        <authorList>
            <person name="Peeters C."/>
        </authorList>
    </citation>
    <scope>NUCLEOTIDE SEQUENCE [LARGE SCALE GENOMIC DNA]</scope>
    <source>
        <strain evidence="9">LMG 29325</strain>
    </source>
</reference>
<comment type="caution">
    <text evidence="9">The sequence shown here is derived from an EMBL/GenBank/DDBJ whole genome shotgun (WGS) entry which is preliminary data.</text>
</comment>
<dbReference type="Pfam" id="PF22691">
    <property type="entry name" value="Thiolase_C_1"/>
    <property type="match status" value="1"/>
</dbReference>
<keyword evidence="5" id="KW-0446">Lipid-binding</keyword>
<organism evidence="9 10">
    <name type="scientific">Caballeronia glebae</name>
    <dbReference type="NCBI Taxonomy" id="1777143"/>
    <lineage>
        <taxon>Bacteria</taxon>
        <taxon>Pseudomonadati</taxon>
        <taxon>Pseudomonadota</taxon>
        <taxon>Betaproteobacteria</taxon>
        <taxon>Burkholderiales</taxon>
        <taxon>Burkholderiaceae</taxon>
        <taxon>Caballeronia</taxon>
    </lineage>
</organism>
<evidence type="ECO:0000256" key="4">
    <source>
        <dbReference type="ARBA" id="ARBA00023055"/>
    </source>
</evidence>
<dbReference type="InterPro" id="IPR016039">
    <property type="entry name" value="Thiolase-like"/>
</dbReference>
<evidence type="ECO:0000256" key="3">
    <source>
        <dbReference type="ARBA" id="ARBA00022679"/>
    </source>
</evidence>
<sequence length="379" mass="39877">MRKVSVIGTGMIKFGKYPDVSLADLGWPAVKQAIADAGIEARDIDALFCGTGLGGPMPGQRIFGRLGIAGLPIINVENACSSGSSALSLGYTAIASGRYDVVMVMGVEKLTKFNGGTIPLEKEDWEVSNGLVMPALYAMRARRYMHDFGLTKEQLASVVVKSRRHAALNPDAQLRKETTAEEVLASRMIADPFTLFQCCPTGDGAAAIVLCASDLARKYSDRPVNVAASHVASGVFEGGFRDMTSPEITVRCANDTYEEAGIGPDDIDVAEVHDAFTSAELMYYEAFGFCKRGEAAQFLQSGATSLGGRIPVNPSGGLLSKGHPVAATGAAQVVEVVRQLQGRCGGRQVQNAKVGLTHATGGGISGFDHGVCAVHIFTV</sequence>
<evidence type="ECO:0000256" key="1">
    <source>
        <dbReference type="ARBA" id="ARBA00012352"/>
    </source>
</evidence>